<dbReference type="InterPro" id="IPR001434">
    <property type="entry name" value="OmcB-like_DUF11"/>
</dbReference>
<gene>
    <name evidence="2" type="ORF">PaecuDRAFT_0730</name>
</gene>
<evidence type="ECO:0000313" key="2">
    <source>
        <dbReference type="EMBL" id="EFM12050.1"/>
    </source>
</evidence>
<accession>E0I508</accession>
<organism evidence="2 3">
    <name type="scientific">Paenibacillus curdlanolyticus YK9</name>
    <dbReference type="NCBI Taxonomy" id="717606"/>
    <lineage>
        <taxon>Bacteria</taxon>
        <taxon>Bacillati</taxon>
        <taxon>Bacillota</taxon>
        <taxon>Bacilli</taxon>
        <taxon>Bacillales</taxon>
        <taxon>Paenibacillaceae</taxon>
        <taxon>Paenibacillus</taxon>
    </lineage>
</organism>
<dbReference type="eggNOG" id="COG1361">
    <property type="taxonomic scope" value="Bacteria"/>
</dbReference>
<evidence type="ECO:0000313" key="3">
    <source>
        <dbReference type="Proteomes" id="UP000005387"/>
    </source>
</evidence>
<keyword evidence="3" id="KW-1185">Reference proteome</keyword>
<dbReference type="NCBIfam" id="TIGR01451">
    <property type="entry name" value="B_ant_repeat"/>
    <property type="match status" value="1"/>
</dbReference>
<dbReference type="InterPro" id="IPR047589">
    <property type="entry name" value="DUF11_rpt"/>
</dbReference>
<dbReference type="EMBL" id="AEDD01000002">
    <property type="protein sequence ID" value="EFM12050.1"/>
    <property type="molecule type" value="Genomic_DNA"/>
</dbReference>
<dbReference type="Proteomes" id="UP000005387">
    <property type="component" value="Unassembled WGS sequence"/>
</dbReference>
<name>E0I508_9BACL</name>
<reference evidence="2 3" key="1">
    <citation type="submission" date="2010-07" db="EMBL/GenBank/DDBJ databases">
        <title>The draft genome of Paenibacillus curdlanolyticus YK9.</title>
        <authorList>
            <consortium name="US DOE Joint Genome Institute (JGI-PGF)"/>
            <person name="Lucas S."/>
            <person name="Copeland A."/>
            <person name="Lapidus A."/>
            <person name="Cheng J.-F."/>
            <person name="Bruce D."/>
            <person name="Goodwin L."/>
            <person name="Pitluck S."/>
            <person name="Land M.L."/>
            <person name="Hauser L."/>
            <person name="Chang Y.-J."/>
            <person name="Jeffries C."/>
            <person name="Anderson I.J."/>
            <person name="Johnson E."/>
            <person name="Loganathan U."/>
            <person name="Mulhopadhyay B."/>
            <person name="Kyrpides N."/>
            <person name="Woyke T.J."/>
        </authorList>
    </citation>
    <scope>NUCLEOTIDE SEQUENCE [LARGE SCALE GENOMIC DNA]</scope>
    <source>
        <strain evidence="2 3">YK9</strain>
    </source>
</reference>
<proteinExistence type="predicted"/>
<feature type="domain" description="DUF11" evidence="1">
    <location>
        <begin position="97"/>
        <end position="146"/>
    </location>
</feature>
<dbReference type="AlphaFoldDB" id="E0I508"/>
<evidence type="ECO:0000259" key="1">
    <source>
        <dbReference type="Pfam" id="PF01345"/>
    </source>
</evidence>
<dbReference type="OrthoDB" id="1751088at2"/>
<dbReference type="RefSeq" id="WP_006036745.1">
    <property type="nucleotide sequence ID" value="NZ_AEDD01000002.1"/>
</dbReference>
<dbReference type="Pfam" id="PF01345">
    <property type="entry name" value="DUF11"/>
    <property type="match status" value="1"/>
</dbReference>
<protein>
    <submittedName>
        <fullName evidence="2">Conserved repeat domain protein</fullName>
    </submittedName>
</protein>
<sequence>MAFYEFGIWIDRASVRIDGQSIAIPFGLLEGIPIGSIASAQRILITYSALVDSLPTNAVVLNQAFIEGDLAPPGSLPIPIEIPSNIVSVPILDNQVRIVKKAGVSLSFIGSAIDYLIAMENGGGTDLTDVTLSDALPAGTRFVKGRMVLGAPFLTDSRATIFLQSRQLQM</sequence>
<dbReference type="STRING" id="717606.PaecuDRAFT_0730"/>